<feature type="compositionally biased region" description="Gly residues" evidence="2">
    <location>
        <begin position="532"/>
        <end position="546"/>
    </location>
</feature>
<evidence type="ECO:0000259" key="3">
    <source>
        <dbReference type="PROSITE" id="PS51641"/>
    </source>
</evidence>
<name>A0AAV2TCL9_CALDB</name>
<dbReference type="GO" id="GO:0010494">
    <property type="term" value="C:cytoplasmic stress granule"/>
    <property type="evidence" value="ECO:0007669"/>
    <property type="project" value="TreeGrafter"/>
</dbReference>
<dbReference type="Proteomes" id="UP001497525">
    <property type="component" value="Unassembled WGS sequence"/>
</dbReference>
<feature type="domain" description="Agenet-like" evidence="3">
    <location>
        <begin position="107"/>
        <end position="163"/>
    </location>
</feature>
<dbReference type="Gene3D" id="3.30.1370.10">
    <property type="entry name" value="K Homology domain, type 1"/>
    <property type="match status" value="2"/>
</dbReference>
<dbReference type="GO" id="GO:0003730">
    <property type="term" value="F:mRNA 3'-UTR binding"/>
    <property type="evidence" value="ECO:0007669"/>
    <property type="project" value="TreeGrafter"/>
</dbReference>
<dbReference type="InterPro" id="IPR036612">
    <property type="entry name" value="KH_dom_type_1_sf"/>
</dbReference>
<feature type="compositionally biased region" description="Polar residues" evidence="2">
    <location>
        <begin position="708"/>
        <end position="717"/>
    </location>
</feature>
<dbReference type="GO" id="GO:0098793">
    <property type="term" value="C:presynapse"/>
    <property type="evidence" value="ECO:0007669"/>
    <property type="project" value="GOC"/>
</dbReference>
<dbReference type="GO" id="GO:0048170">
    <property type="term" value="P:positive regulation of long-term neuronal synaptic plasticity"/>
    <property type="evidence" value="ECO:0007669"/>
    <property type="project" value="TreeGrafter"/>
</dbReference>
<dbReference type="Pfam" id="PF00013">
    <property type="entry name" value="KH_1"/>
    <property type="match status" value="2"/>
</dbReference>
<feature type="region of interest" description="Disordered" evidence="2">
    <location>
        <begin position="67"/>
        <end position="103"/>
    </location>
</feature>
<protein>
    <recommendedName>
        <fullName evidence="3">Agenet-like domain-containing protein</fullName>
    </recommendedName>
</protein>
<dbReference type="PROSITE" id="PS50084">
    <property type="entry name" value="KH_TYPE_1"/>
    <property type="match status" value="2"/>
</dbReference>
<dbReference type="PANTHER" id="PTHR10603">
    <property type="entry name" value="FRAGILE X MENTAL RETARDATION SYNDROME-RELATED PROTEIN"/>
    <property type="match status" value="1"/>
</dbReference>
<evidence type="ECO:0000256" key="1">
    <source>
        <dbReference type="PROSITE-ProRule" id="PRU00117"/>
    </source>
</evidence>
<dbReference type="GO" id="GO:0048513">
    <property type="term" value="P:animal organ development"/>
    <property type="evidence" value="ECO:0007669"/>
    <property type="project" value="TreeGrafter"/>
</dbReference>
<feature type="compositionally biased region" description="Low complexity" evidence="2">
    <location>
        <begin position="745"/>
        <end position="775"/>
    </location>
</feature>
<feature type="region of interest" description="Disordered" evidence="2">
    <location>
        <begin position="262"/>
        <end position="282"/>
    </location>
</feature>
<dbReference type="GO" id="GO:0005634">
    <property type="term" value="C:nucleus"/>
    <property type="evidence" value="ECO:0007669"/>
    <property type="project" value="TreeGrafter"/>
</dbReference>
<organism evidence="4 5">
    <name type="scientific">Calicophoron daubneyi</name>
    <name type="common">Rumen fluke</name>
    <name type="synonym">Paramphistomum daubneyi</name>
    <dbReference type="NCBI Taxonomy" id="300641"/>
    <lineage>
        <taxon>Eukaryota</taxon>
        <taxon>Metazoa</taxon>
        <taxon>Spiralia</taxon>
        <taxon>Lophotrochozoa</taxon>
        <taxon>Platyhelminthes</taxon>
        <taxon>Trematoda</taxon>
        <taxon>Digenea</taxon>
        <taxon>Plagiorchiida</taxon>
        <taxon>Pronocephalata</taxon>
        <taxon>Paramphistomoidea</taxon>
        <taxon>Paramphistomidae</taxon>
        <taxon>Calicophoron</taxon>
    </lineage>
</organism>
<feature type="compositionally biased region" description="Basic residues" evidence="2">
    <location>
        <begin position="606"/>
        <end position="617"/>
    </location>
</feature>
<dbReference type="AlphaFoldDB" id="A0AAV2TCL9"/>
<evidence type="ECO:0000313" key="4">
    <source>
        <dbReference type="EMBL" id="CAL5134601.1"/>
    </source>
</evidence>
<dbReference type="GO" id="GO:0099577">
    <property type="term" value="P:regulation of translation at presynapse, modulating synaptic transmission"/>
    <property type="evidence" value="ECO:0007669"/>
    <property type="project" value="TreeGrafter"/>
</dbReference>
<dbReference type="SMART" id="SM00322">
    <property type="entry name" value="KH"/>
    <property type="match status" value="2"/>
</dbReference>
<evidence type="ECO:0000256" key="2">
    <source>
        <dbReference type="SAM" id="MobiDB-lite"/>
    </source>
</evidence>
<dbReference type="GO" id="GO:0045727">
    <property type="term" value="P:positive regulation of translation"/>
    <property type="evidence" value="ECO:0007669"/>
    <property type="project" value="TreeGrafter"/>
</dbReference>
<dbReference type="InterPro" id="IPR041560">
    <property type="entry name" value="Tudor_FRM1"/>
</dbReference>
<dbReference type="GO" id="GO:0051028">
    <property type="term" value="P:mRNA transport"/>
    <property type="evidence" value="ECO:0007669"/>
    <property type="project" value="TreeGrafter"/>
</dbReference>
<evidence type="ECO:0000313" key="5">
    <source>
        <dbReference type="Proteomes" id="UP001497525"/>
    </source>
</evidence>
<dbReference type="InterPro" id="IPR040472">
    <property type="entry name" value="FMRP_KH0"/>
</dbReference>
<proteinExistence type="predicted"/>
<feature type="compositionally biased region" description="Polar residues" evidence="2">
    <location>
        <begin position="689"/>
        <end position="699"/>
    </location>
</feature>
<dbReference type="Gene3D" id="2.30.30.140">
    <property type="match status" value="1"/>
</dbReference>
<dbReference type="InterPro" id="IPR004087">
    <property type="entry name" value="KH_dom"/>
</dbReference>
<dbReference type="GO" id="GO:0043005">
    <property type="term" value="C:neuron projection"/>
    <property type="evidence" value="ECO:0007669"/>
    <property type="project" value="TreeGrafter"/>
</dbReference>
<dbReference type="Pfam" id="PF17904">
    <property type="entry name" value="KH_9"/>
    <property type="match status" value="1"/>
</dbReference>
<feature type="compositionally biased region" description="Polar residues" evidence="2">
    <location>
        <begin position="271"/>
        <end position="280"/>
    </location>
</feature>
<sequence>MIDVEVKGRLGQYIKAVLRNVIEGEAVVLYSQRDEQERVALSRVRLPPTPSREVQAGQVAEVLFSVDDSSSSQAGDSGGPLSTRWGDKVTPTSDKQSAPINGQDDHLDVPAWWPCRVHKIRDDVAVVKLQVSPPSNATPEDVSLCLQLSNVTDIVERNVLRQPSNDLPSITADMIHRHTIEIPKELADFASDTSVHVEFARHCGGPMSMFYDADSSSLVVLSTDLDTIQNVALLKETHLKMLRQKWAITRSLRQTMRTLEASRGPDGAHTNMGSSRSSGDWETDPSMFYERFYVPQRLMGLAIGKQGANIQAARAIPGVSIRLCEANDISRRNGDVAVDNVGDCGDAALFIVEAKTQEAAKKARAKLEFTELYLGVPKRYVGRLIGKKTANIVSIIRKSGVFHIHFDDHIKGPSDDEETPNIEGLNLNYSGPNASRNIKRTFLRAGGSQATSHPHEDEEYGGFILVGTRESIDRARLLINFQMDYIYDLEKMEAEKTELMRSLSHAGPEVGSNYPPRNYADGPNPGRWSERGGVGPGRGGRGGRGAPRGQPYHPPLLGPYPGGGLDNAPVTNHIPDREGSGPYGGVRRLPRDPRNIRQYNGDTRPRRQALRGGRGMRRGSTAARNSGGEWSDQTGSNGDVADRRRGSEDSDALGSNLSHEVESDEREVDGRSSRGGRSGNNGTKRSSECDTSGAETNEGNFPGGDSMGENSAHSNGTARLRGSSHRGRVRPDHTDSPRTGRSRNQQQPPQQQQRTSNGESTSGSSESSLPAASNSGNSSNKVSTGPVAQHQSAQQV</sequence>
<dbReference type="InterPro" id="IPR040148">
    <property type="entry name" value="FMR1"/>
</dbReference>
<dbReference type="SUPFAM" id="SSF54791">
    <property type="entry name" value="Eukaryotic type KH-domain (KH-domain type I)"/>
    <property type="match status" value="1"/>
</dbReference>
<dbReference type="CDD" id="cd22426">
    <property type="entry name" value="KH_I_FMR1_FXR_rpt2"/>
    <property type="match status" value="1"/>
</dbReference>
<dbReference type="InterPro" id="IPR004088">
    <property type="entry name" value="KH_dom_type_1"/>
</dbReference>
<comment type="caution">
    <text evidence="4">The sequence shown here is derived from an EMBL/GenBank/DDBJ whole genome shotgun (WGS) entry which is preliminary data.</text>
</comment>
<dbReference type="PANTHER" id="PTHR10603:SF7">
    <property type="entry name" value="FRAGILE X MESSENGER RIBONUCLEOPROTEIN 1 HOMOLOG"/>
    <property type="match status" value="1"/>
</dbReference>
<feature type="region of interest" description="Disordered" evidence="2">
    <location>
        <begin position="507"/>
        <end position="796"/>
    </location>
</feature>
<dbReference type="GO" id="GO:0045182">
    <property type="term" value="F:translation regulator activity"/>
    <property type="evidence" value="ECO:0007669"/>
    <property type="project" value="TreeGrafter"/>
</dbReference>
<feature type="compositionally biased region" description="Polar residues" evidence="2">
    <location>
        <begin position="90"/>
        <end position="100"/>
    </location>
</feature>
<reference evidence="4" key="1">
    <citation type="submission" date="2024-06" db="EMBL/GenBank/DDBJ databases">
        <authorList>
            <person name="Liu X."/>
            <person name="Lenzi L."/>
            <person name="Haldenby T S."/>
            <person name="Uol C."/>
        </authorList>
    </citation>
    <scope>NUCLEOTIDE SEQUENCE</scope>
</reference>
<dbReference type="GO" id="GO:0043488">
    <property type="term" value="P:regulation of mRNA stability"/>
    <property type="evidence" value="ECO:0007669"/>
    <property type="project" value="TreeGrafter"/>
</dbReference>
<accession>A0AAV2TCL9</accession>
<dbReference type="EMBL" id="CAXLJL010000212">
    <property type="protein sequence ID" value="CAL5134601.1"/>
    <property type="molecule type" value="Genomic_DNA"/>
</dbReference>
<dbReference type="PROSITE" id="PS51641">
    <property type="entry name" value="AGENET_LIKE"/>
    <property type="match status" value="1"/>
</dbReference>
<keyword evidence="1" id="KW-0694">RNA-binding</keyword>
<feature type="compositionally biased region" description="Basic and acidic residues" evidence="2">
    <location>
        <begin position="729"/>
        <end position="738"/>
    </location>
</feature>
<gene>
    <name evidence="4" type="ORF">CDAUBV1_LOCUS8383</name>
</gene>